<comment type="caution">
    <text evidence="1">The sequence shown here is derived from an EMBL/GenBank/DDBJ whole genome shotgun (WGS) entry which is preliminary data.</text>
</comment>
<dbReference type="EMBL" id="LXQA010001311">
    <property type="protein sequence ID" value="MCH80652.1"/>
    <property type="molecule type" value="Genomic_DNA"/>
</dbReference>
<name>A0A392M029_9FABA</name>
<evidence type="ECO:0000313" key="2">
    <source>
        <dbReference type="Proteomes" id="UP000265520"/>
    </source>
</evidence>
<dbReference type="AlphaFoldDB" id="A0A392M029"/>
<dbReference type="Proteomes" id="UP000265520">
    <property type="component" value="Unassembled WGS sequence"/>
</dbReference>
<keyword evidence="2" id="KW-1185">Reference proteome</keyword>
<evidence type="ECO:0000313" key="1">
    <source>
        <dbReference type="EMBL" id="MCH80652.1"/>
    </source>
</evidence>
<reference evidence="1 2" key="1">
    <citation type="journal article" date="2018" name="Front. Plant Sci.">
        <title>Red Clover (Trifolium pratense) and Zigzag Clover (T. medium) - A Picture of Genomic Similarities and Differences.</title>
        <authorList>
            <person name="Dluhosova J."/>
            <person name="Istvanek J."/>
            <person name="Nedelnik J."/>
            <person name="Repkova J."/>
        </authorList>
    </citation>
    <scope>NUCLEOTIDE SEQUENCE [LARGE SCALE GENOMIC DNA]</scope>
    <source>
        <strain evidence="2">cv. 10/8</strain>
        <tissue evidence="1">Leaf</tissue>
    </source>
</reference>
<accession>A0A392M029</accession>
<protein>
    <submittedName>
        <fullName evidence="1">Uncharacterized protein</fullName>
    </submittedName>
</protein>
<organism evidence="1 2">
    <name type="scientific">Trifolium medium</name>
    <dbReference type="NCBI Taxonomy" id="97028"/>
    <lineage>
        <taxon>Eukaryota</taxon>
        <taxon>Viridiplantae</taxon>
        <taxon>Streptophyta</taxon>
        <taxon>Embryophyta</taxon>
        <taxon>Tracheophyta</taxon>
        <taxon>Spermatophyta</taxon>
        <taxon>Magnoliopsida</taxon>
        <taxon>eudicotyledons</taxon>
        <taxon>Gunneridae</taxon>
        <taxon>Pentapetalae</taxon>
        <taxon>rosids</taxon>
        <taxon>fabids</taxon>
        <taxon>Fabales</taxon>
        <taxon>Fabaceae</taxon>
        <taxon>Papilionoideae</taxon>
        <taxon>50 kb inversion clade</taxon>
        <taxon>NPAAA clade</taxon>
        <taxon>Hologalegina</taxon>
        <taxon>IRL clade</taxon>
        <taxon>Trifolieae</taxon>
        <taxon>Trifolium</taxon>
    </lineage>
</organism>
<proteinExistence type="predicted"/>
<sequence>MVAPSQIHPSGWAFIMAYQFWFAYACRRLALHLFFTLFHVTRSKEGGHFRFISFDQPDRLFEDFTDIPNDFLRRFYWVSPVGRGHDHLCTLAPTDDHSWPLNGADVCSLKFHHCWSKRHFTLPVHDYVNNGALNDDAAASERILRGYVKGKVVSVGDDFLPPCKKIIKPTGEGPSVVPYLGPLVEVLPVVEQSSCGNARTRTCIYSLSPLGGSRTELDVLMERLKKVPLREEKAFKGLRELEYQVLVLSKKLQAYEDSGLGLLRKENVDLMSRVRFLESELRAFNDFRYSAFKDANEKAARLEKEKDDLSLSHTELIKHSLGLVPAVFDNSVNQVELYLGRPLPRDRFSYRHYVKDGNEILGNASGQGGFPYLPTRSSLGLRRISWQLNLRNRGG</sequence>
<gene>
    <name evidence="1" type="ORF">A2U01_0001423</name>
</gene>